<feature type="compositionally biased region" description="Polar residues" evidence="15">
    <location>
        <begin position="386"/>
        <end position="404"/>
    </location>
</feature>
<dbReference type="PANTHER" id="PTHR28286">
    <property type="match status" value="1"/>
</dbReference>
<feature type="transmembrane region" description="Helical" evidence="16">
    <location>
        <begin position="211"/>
        <end position="234"/>
    </location>
</feature>
<dbReference type="PANTHER" id="PTHR28286:SF1">
    <property type="entry name" value="30 KDA HEAT SHOCK PROTEIN-RELATED"/>
    <property type="match status" value="1"/>
</dbReference>
<dbReference type="FunFam" id="1.20.1070.10:FF:000160">
    <property type="entry name" value="Related to Opsin-1"/>
    <property type="match status" value="1"/>
</dbReference>
<evidence type="ECO:0000256" key="8">
    <source>
        <dbReference type="ARBA" id="ARBA00022991"/>
    </source>
</evidence>
<dbReference type="SMART" id="SM01021">
    <property type="entry name" value="Bac_rhodopsin"/>
    <property type="match status" value="1"/>
</dbReference>
<dbReference type="GO" id="GO:0005783">
    <property type="term" value="C:endoplasmic reticulum"/>
    <property type="evidence" value="ECO:0007669"/>
    <property type="project" value="TreeGrafter"/>
</dbReference>
<dbReference type="EMBL" id="CAAKMV010000144">
    <property type="protein sequence ID" value="VIO60407.1"/>
    <property type="molecule type" value="Genomic_DNA"/>
</dbReference>
<dbReference type="AlphaFoldDB" id="A0A4E9EC65"/>
<evidence type="ECO:0000256" key="11">
    <source>
        <dbReference type="ARBA" id="ARBA00023170"/>
    </source>
</evidence>
<keyword evidence="9" id="KW-0346">Stress response</keyword>
<feature type="region of interest" description="Disordered" evidence="15">
    <location>
        <begin position="380"/>
        <end position="404"/>
    </location>
</feature>
<comment type="similarity">
    <text evidence="2">Belongs to the archaeal/bacterial/fungal opsin family.</text>
</comment>
<evidence type="ECO:0000256" key="14">
    <source>
        <dbReference type="ARBA" id="ARBA00078035"/>
    </source>
</evidence>
<evidence type="ECO:0000256" key="6">
    <source>
        <dbReference type="ARBA" id="ARBA00022925"/>
    </source>
</evidence>
<dbReference type="GO" id="GO:0005886">
    <property type="term" value="C:plasma membrane"/>
    <property type="evidence" value="ECO:0007669"/>
    <property type="project" value="TreeGrafter"/>
</dbReference>
<evidence type="ECO:0000256" key="5">
    <source>
        <dbReference type="ARBA" id="ARBA00022692"/>
    </source>
</evidence>
<evidence type="ECO:0000256" key="12">
    <source>
        <dbReference type="ARBA" id="ARBA00023180"/>
    </source>
</evidence>
<feature type="transmembrane region" description="Helical" evidence="16">
    <location>
        <begin position="267"/>
        <end position="286"/>
    </location>
</feature>
<keyword evidence="11" id="KW-0675">Receptor</keyword>
<dbReference type="SUPFAM" id="SSF81321">
    <property type="entry name" value="Family A G protein-coupled receptor-like"/>
    <property type="match status" value="1"/>
</dbReference>
<evidence type="ECO:0000256" key="13">
    <source>
        <dbReference type="ARBA" id="ARBA00069581"/>
    </source>
</evidence>
<organism evidence="17">
    <name type="scientific">Gibberella zeae</name>
    <name type="common">Wheat head blight fungus</name>
    <name type="synonym">Fusarium graminearum</name>
    <dbReference type="NCBI Taxonomy" id="5518"/>
    <lineage>
        <taxon>Eukaryota</taxon>
        <taxon>Fungi</taxon>
        <taxon>Dikarya</taxon>
        <taxon>Ascomycota</taxon>
        <taxon>Pezizomycotina</taxon>
        <taxon>Sordariomycetes</taxon>
        <taxon>Hypocreomycetidae</taxon>
        <taxon>Hypocreales</taxon>
        <taxon>Nectriaceae</taxon>
        <taxon>Fusarium</taxon>
    </lineage>
</organism>
<keyword evidence="10 16" id="KW-0472">Membrane</keyword>
<evidence type="ECO:0000256" key="7">
    <source>
        <dbReference type="ARBA" id="ARBA00022989"/>
    </source>
</evidence>
<feature type="transmembrane region" description="Helical" evidence="16">
    <location>
        <begin position="337"/>
        <end position="356"/>
    </location>
</feature>
<keyword evidence="7 16" id="KW-1133">Transmembrane helix</keyword>
<keyword evidence="4" id="KW-0716">Sensory transduction</keyword>
<evidence type="ECO:0000256" key="2">
    <source>
        <dbReference type="ARBA" id="ARBA00008130"/>
    </source>
</evidence>
<protein>
    <recommendedName>
        <fullName evidence="13">Opsin-like protein carO</fullName>
    </recommendedName>
    <alternativeName>
        <fullName evidence="14">Carotenoid biosynthesis cluster protein O</fullName>
    </alternativeName>
</protein>
<dbReference type="Pfam" id="PF01036">
    <property type="entry name" value="Bac_rhodopsin"/>
    <property type="match status" value="1"/>
</dbReference>
<dbReference type="Gene3D" id="1.20.1070.10">
    <property type="entry name" value="Rhodopsin 7-helix transmembrane proteins"/>
    <property type="match status" value="1"/>
</dbReference>
<keyword evidence="6" id="KW-0681">Retinal protein</keyword>
<dbReference type="InterPro" id="IPR018229">
    <property type="entry name" value="Rhodopsin_retinal_BS"/>
</dbReference>
<evidence type="ECO:0000256" key="15">
    <source>
        <dbReference type="SAM" id="MobiDB-lite"/>
    </source>
</evidence>
<evidence type="ECO:0000256" key="9">
    <source>
        <dbReference type="ARBA" id="ARBA00023016"/>
    </source>
</evidence>
<keyword evidence="12" id="KW-0325">Glycoprotein</keyword>
<dbReference type="CDD" id="cd15239">
    <property type="entry name" value="7tm_YRO2_fungal-like"/>
    <property type="match status" value="1"/>
</dbReference>
<feature type="transmembrane region" description="Helical" evidence="16">
    <location>
        <begin position="137"/>
        <end position="157"/>
    </location>
</feature>
<evidence type="ECO:0000313" key="17">
    <source>
        <dbReference type="EMBL" id="VIO60407.1"/>
    </source>
</evidence>
<feature type="transmembrane region" description="Helical" evidence="16">
    <location>
        <begin position="169"/>
        <end position="191"/>
    </location>
</feature>
<evidence type="ECO:0000256" key="3">
    <source>
        <dbReference type="ARBA" id="ARBA00022543"/>
    </source>
</evidence>
<keyword evidence="5 16" id="KW-0812">Transmembrane</keyword>
<dbReference type="PRINTS" id="PR00251">
    <property type="entry name" value="BACTRLOPSIN"/>
</dbReference>
<feature type="transmembrane region" description="Helical" evidence="16">
    <location>
        <begin position="241"/>
        <end position="261"/>
    </location>
</feature>
<dbReference type="PROSITE" id="PS00950">
    <property type="entry name" value="BACTERIAL_OPSIN_1"/>
    <property type="match status" value="1"/>
</dbReference>
<dbReference type="GO" id="GO:0005216">
    <property type="term" value="F:monoatomic ion channel activity"/>
    <property type="evidence" value="ECO:0007669"/>
    <property type="project" value="InterPro"/>
</dbReference>
<comment type="subcellular location">
    <subcellularLocation>
        <location evidence="1">Membrane</location>
        <topology evidence="1">Multi-pass membrane protein</topology>
    </subcellularLocation>
</comment>
<dbReference type="InterPro" id="IPR043476">
    <property type="entry name" value="Yro2-like_7TM"/>
</dbReference>
<keyword evidence="3" id="KW-0600">Photoreceptor protein</keyword>
<dbReference type="InterPro" id="IPR001425">
    <property type="entry name" value="Arc/bac/fun_rhodopsins"/>
</dbReference>
<dbReference type="GO" id="GO:0009881">
    <property type="term" value="F:photoreceptor activity"/>
    <property type="evidence" value="ECO:0007669"/>
    <property type="project" value="UniProtKB-KW"/>
</dbReference>
<proteinExistence type="inferred from homology"/>
<evidence type="ECO:0000256" key="4">
    <source>
        <dbReference type="ARBA" id="ARBA00022606"/>
    </source>
</evidence>
<evidence type="ECO:0000256" key="1">
    <source>
        <dbReference type="ARBA" id="ARBA00004141"/>
    </source>
</evidence>
<sequence length="404" mass="44876">MRVVILNQMVDQHCDSRLEDLAERPMLLDCCPLQIDATVTGNLLAGLDRLGTTRVMKTRGCGPAFGSSLPFMLGWFGMKSSEPSNTAEQLKYSLIRREPTVTMAEHLHARNDALKTNGFTFNGISTQINITPRGSDWYFTVCAVMTVSSIVFVGMGLRKPRTHRVFHYITASITMVAAIAYFTMGANLGWAPTEVEFHRRDHEVAGNYREIFYVRYIDWFITTPLLLMDLLLTAGMPWPTVLYVILVDEIMIVTGLVGALVTTSYKWGYFTIGCVALVYIVYQLAWEARIHANHVGPDVGRVFLWCGSLTAVVWILYPIAWGVCEGGNLISPDSEAVFYGILDIIAKPVFGAILLFGHRNIDPARLGLRIRDVNERIVPEGPNVKPGQQRNVGNVNAPEGSTSA</sequence>
<reference evidence="17" key="1">
    <citation type="submission" date="2019-04" db="EMBL/GenBank/DDBJ databases">
        <authorList>
            <person name="Melise S."/>
            <person name="Noan J."/>
            <person name="Okalmin O."/>
        </authorList>
    </citation>
    <scope>NUCLEOTIDE SEQUENCE</scope>
    <source>
        <strain evidence="17">FN9</strain>
    </source>
</reference>
<feature type="transmembrane region" description="Helical" evidence="16">
    <location>
        <begin position="298"/>
        <end position="317"/>
    </location>
</feature>
<accession>A0A4E9EC65</accession>
<keyword evidence="8" id="KW-0157">Chromophore</keyword>
<name>A0A4E9EC65_GIBZA</name>
<dbReference type="GO" id="GO:0007602">
    <property type="term" value="P:phototransduction"/>
    <property type="evidence" value="ECO:0007669"/>
    <property type="project" value="UniProtKB-KW"/>
</dbReference>
<evidence type="ECO:0000256" key="10">
    <source>
        <dbReference type="ARBA" id="ARBA00023136"/>
    </source>
</evidence>
<gene>
    <name evidence="17" type="ORF">FUG_LOCUS397540</name>
</gene>
<evidence type="ECO:0000256" key="16">
    <source>
        <dbReference type="SAM" id="Phobius"/>
    </source>
</evidence>